<sequence length="137" mass="15492">MRPRFARRHDDPEVMVAICMHRRFIPDDRPAIVGLARHACTSSFRTNPVGSDGMEGRALTSPQSTATRSHGQVGDSCLQHGALRFGLFSFCCPRLLYVRPTEAIARPLLHPRSRSRQIQICKERTMLHCARLRGPMK</sequence>
<accession>Q0BAI7</accession>
<protein>
    <submittedName>
        <fullName evidence="1">Uncharacterized protein</fullName>
    </submittedName>
</protein>
<keyword evidence="2" id="KW-1185">Reference proteome</keyword>
<dbReference type="Proteomes" id="UP000000662">
    <property type="component" value="Chromosome 2"/>
</dbReference>
<name>Q0BAI7_BURCM</name>
<evidence type="ECO:0000313" key="2">
    <source>
        <dbReference type="Proteomes" id="UP000000662"/>
    </source>
</evidence>
<gene>
    <name evidence="1" type="ordered locus">Bamb_3281</name>
</gene>
<dbReference type="KEGG" id="bam:Bamb_3281"/>
<proteinExistence type="predicted"/>
<dbReference type="AlphaFoldDB" id="Q0BAI7"/>
<organism evidence="1 2">
    <name type="scientific">Burkholderia ambifaria (strain ATCC BAA-244 / DSM 16087 / CCUG 44356 / LMG 19182 / AMMD)</name>
    <name type="common">Burkholderia cepacia (strain AMMD)</name>
    <dbReference type="NCBI Taxonomy" id="339670"/>
    <lineage>
        <taxon>Bacteria</taxon>
        <taxon>Pseudomonadati</taxon>
        <taxon>Pseudomonadota</taxon>
        <taxon>Betaproteobacteria</taxon>
        <taxon>Burkholderiales</taxon>
        <taxon>Burkholderiaceae</taxon>
        <taxon>Burkholderia</taxon>
        <taxon>Burkholderia cepacia complex</taxon>
    </lineage>
</organism>
<dbReference type="EMBL" id="CP000441">
    <property type="protein sequence ID" value="ABI88836.1"/>
    <property type="molecule type" value="Genomic_DNA"/>
</dbReference>
<reference evidence="1" key="1">
    <citation type="submission" date="2006-08" db="EMBL/GenBank/DDBJ databases">
        <title>Complete sequence of Chromosome 2 of Burkholderia cepacia AMMD.</title>
        <authorList>
            <consortium name="US DOE Joint Genome Institute"/>
            <person name="Copeland A."/>
            <person name="Lucas S."/>
            <person name="Lapidus A."/>
            <person name="Barry K."/>
            <person name="Detter J.C."/>
            <person name="Glavina del Rio T."/>
            <person name="Hammon N."/>
            <person name="Israni S."/>
            <person name="Pitluck S."/>
            <person name="Bruce D."/>
            <person name="Chain P."/>
            <person name="Malfatti S."/>
            <person name="Shin M."/>
            <person name="Vergez L."/>
            <person name="Schmutz J."/>
            <person name="Larimer F."/>
            <person name="Land M."/>
            <person name="Hauser L."/>
            <person name="Kyrpides N."/>
            <person name="Kim E."/>
            <person name="Parke J."/>
            <person name="Coenye T."/>
            <person name="Konstantinidis K."/>
            <person name="Ramette A."/>
            <person name="Tiedje J."/>
            <person name="Richardson P."/>
        </authorList>
    </citation>
    <scope>NUCLEOTIDE SEQUENCE</scope>
    <source>
        <strain evidence="1">AMMD</strain>
    </source>
</reference>
<evidence type="ECO:0000313" key="1">
    <source>
        <dbReference type="EMBL" id="ABI88836.1"/>
    </source>
</evidence>